<feature type="region of interest" description="Disordered" evidence="1">
    <location>
        <begin position="1"/>
        <end position="27"/>
    </location>
</feature>
<organism evidence="2 3">
    <name type="scientific">Geodia barretti</name>
    <name type="common">Barrett's horny sponge</name>
    <dbReference type="NCBI Taxonomy" id="519541"/>
    <lineage>
        <taxon>Eukaryota</taxon>
        <taxon>Metazoa</taxon>
        <taxon>Porifera</taxon>
        <taxon>Demospongiae</taxon>
        <taxon>Heteroscleromorpha</taxon>
        <taxon>Tetractinellida</taxon>
        <taxon>Astrophorina</taxon>
        <taxon>Geodiidae</taxon>
        <taxon>Geodia</taxon>
    </lineage>
</organism>
<dbReference type="AlphaFoldDB" id="A0AA35X8U9"/>
<accession>A0AA35X8U9</accession>
<evidence type="ECO:0000313" key="3">
    <source>
        <dbReference type="Proteomes" id="UP001174909"/>
    </source>
</evidence>
<gene>
    <name evidence="2" type="ORF">GBAR_LOCUS26758</name>
</gene>
<name>A0AA35X8U9_GEOBA</name>
<evidence type="ECO:0000256" key="1">
    <source>
        <dbReference type="SAM" id="MobiDB-lite"/>
    </source>
</evidence>
<sequence length="105" mass="10997">TLRNAIGSWRSPKIPGPRTRTSLRRVKSWPSCPSTRIRIASATAARSLAAPAGICATSACPASPSARWPSRVCSPASARQAGSATFYRSVLPVSSPPGEGYREGT</sequence>
<dbReference type="Proteomes" id="UP001174909">
    <property type="component" value="Unassembled WGS sequence"/>
</dbReference>
<comment type="caution">
    <text evidence="2">The sequence shown here is derived from an EMBL/GenBank/DDBJ whole genome shotgun (WGS) entry which is preliminary data.</text>
</comment>
<reference evidence="2" key="1">
    <citation type="submission" date="2023-03" db="EMBL/GenBank/DDBJ databases">
        <authorList>
            <person name="Steffen K."/>
            <person name="Cardenas P."/>
        </authorList>
    </citation>
    <scope>NUCLEOTIDE SEQUENCE</scope>
</reference>
<feature type="non-terminal residue" evidence="2">
    <location>
        <position position="1"/>
    </location>
</feature>
<proteinExistence type="predicted"/>
<evidence type="ECO:0000313" key="2">
    <source>
        <dbReference type="EMBL" id="CAI8048534.1"/>
    </source>
</evidence>
<dbReference type="EMBL" id="CASHTH010003731">
    <property type="protein sequence ID" value="CAI8048534.1"/>
    <property type="molecule type" value="Genomic_DNA"/>
</dbReference>
<protein>
    <submittedName>
        <fullName evidence="2">Uncharacterized protein</fullName>
    </submittedName>
</protein>
<keyword evidence="3" id="KW-1185">Reference proteome</keyword>